<organism evidence="2 3">
    <name type="scientific">Chenopodium quinoa</name>
    <name type="common">Quinoa</name>
    <dbReference type="NCBI Taxonomy" id="63459"/>
    <lineage>
        <taxon>Eukaryota</taxon>
        <taxon>Viridiplantae</taxon>
        <taxon>Streptophyta</taxon>
        <taxon>Embryophyta</taxon>
        <taxon>Tracheophyta</taxon>
        <taxon>Spermatophyta</taxon>
        <taxon>Magnoliopsida</taxon>
        <taxon>eudicotyledons</taxon>
        <taxon>Gunneridae</taxon>
        <taxon>Pentapetalae</taxon>
        <taxon>Caryophyllales</taxon>
        <taxon>Chenopodiaceae</taxon>
        <taxon>Chenopodioideae</taxon>
        <taxon>Atripliceae</taxon>
        <taxon>Chenopodium</taxon>
    </lineage>
</organism>
<evidence type="ECO:0000313" key="3">
    <source>
        <dbReference type="Proteomes" id="UP000596660"/>
    </source>
</evidence>
<accession>A0A803MDK2</accession>
<dbReference type="AlphaFoldDB" id="A0A803MDK2"/>
<evidence type="ECO:0000313" key="2">
    <source>
        <dbReference type="EnsemblPlants" id="AUR62027545-RA:cds"/>
    </source>
</evidence>
<proteinExistence type="predicted"/>
<sequence>MEFSVSQACQRHFIRLSVRSRLLPSSGGVGCLAVFGLPPLIVSAPAPVAGFVHPNHQFAIWSSTDDSSCRRCAVSVSGVLLSLVFRSLLNPIHPNQWSDSGIKIPTVNVESPADLCVAELIDHKRHCWDVEALHQHLIAEDIAIVQGLLLSLNNVSNSMYWSPATDGMYSTTKSSYWLARMGHVSGWTERFRGDRAAIWNAIWNNGGPPKLCQFLWRACTKSLATLGRLRQRHVRDNGVCGVFHNSQESIVHAIFLCPNNRDVRVLGFLRLVKDYKKYNNVVRVSSPTAVARNEWKPPSAVFIRINSDAAVINENNASIGMVLRDEQGVMVAAKVKRIAGMPSIKVLEAMAARMGL</sequence>
<name>A0A803MDK2_CHEQI</name>
<dbReference type="InterPro" id="IPR026960">
    <property type="entry name" value="RVT-Znf"/>
</dbReference>
<dbReference type="OMA" id="WTERFRG"/>
<reference evidence="2" key="2">
    <citation type="submission" date="2021-03" db="UniProtKB">
        <authorList>
            <consortium name="EnsemblPlants"/>
        </authorList>
    </citation>
    <scope>IDENTIFICATION</scope>
</reference>
<dbReference type="Pfam" id="PF13966">
    <property type="entry name" value="zf-RVT"/>
    <property type="match status" value="1"/>
</dbReference>
<dbReference type="Proteomes" id="UP000596660">
    <property type="component" value="Unplaced"/>
</dbReference>
<feature type="domain" description="Reverse transcriptase zinc-binding" evidence="1">
    <location>
        <begin position="191"/>
        <end position="261"/>
    </location>
</feature>
<evidence type="ECO:0000259" key="1">
    <source>
        <dbReference type="Pfam" id="PF13966"/>
    </source>
</evidence>
<reference evidence="2" key="1">
    <citation type="journal article" date="2017" name="Nature">
        <title>The genome of Chenopodium quinoa.</title>
        <authorList>
            <person name="Jarvis D.E."/>
            <person name="Ho Y.S."/>
            <person name="Lightfoot D.J."/>
            <person name="Schmoeckel S.M."/>
            <person name="Li B."/>
            <person name="Borm T.J.A."/>
            <person name="Ohyanagi H."/>
            <person name="Mineta K."/>
            <person name="Michell C.T."/>
            <person name="Saber N."/>
            <person name="Kharbatia N.M."/>
            <person name="Rupper R.R."/>
            <person name="Sharp A.R."/>
            <person name="Dally N."/>
            <person name="Boughton B.A."/>
            <person name="Woo Y.H."/>
            <person name="Gao G."/>
            <person name="Schijlen E.G.W.M."/>
            <person name="Guo X."/>
            <person name="Momin A.A."/>
            <person name="Negrao S."/>
            <person name="Al-Babili S."/>
            <person name="Gehring C."/>
            <person name="Roessner U."/>
            <person name="Jung C."/>
            <person name="Murphy K."/>
            <person name="Arold S.T."/>
            <person name="Gojobori T."/>
            <person name="van der Linden C.G."/>
            <person name="van Loo E.N."/>
            <person name="Jellen E.N."/>
            <person name="Maughan P.J."/>
            <person name="Tester M."/>
        </authorList>
    </citation>
    <scope>NUCLEOTIDE SEQUENCE [LARGE SCALE GENOMIC DNA]</scope>
    <source>
        <strain evidence="2">cv. PI 614886</strain>
    </source>
</reference>
<protein>
    <recommendedName>
        <fullName evidence="1">Reverse transcriptase zinc-binding domain-containing protein</fullName>
    </recommendedName>
</protein>
<keyword evidence="3" id="KW-1185">Reference proteome</keyword>
<dbReference type="EnsemblPlants" id="AUR62027545-RA">
    <property type="protein sequence ID" value="AUR62027545-RA:cds"/>
    <property type="gene ID" value="AUR62027545"/>
</dbReference>
<dbReference type="Gramene" id="AUR62027545-RA">
    <property type="protein sequence ID" value="AUR62027545-RA:cds"/>
    <property type="gene ID" value="AUR62027545"/>
</dbReference>